<sequence>MSQTEKEPILSVVSPTSKPVPAVAVTKSNAQQVSTLGGFIAGGVAACMAVTFTNPIELIKTRMQLQGELAKKSKDAVLLYKNPLQAFGVIYKNEGIKGLQQGLVSGYYYQLCLNGSRIGFYEPSRYYLTKILAPSKVLENGTLKPSLSINVLAGFTSGAIGAALASPLFLIKTRMQSFNKSHTGTVGEQTYYKNTWDGISKIFNSEGVKGLYRGVDAAILRTGAGSAAQLPTYYLTKSYLLKHNLVEENSFMMNFISSVVAGLGVAIVMNPWDVVLTRMYNQKGDLYKGPIDCFKKTISIEGPMALYKGFWAQLFRIAPHTILTLLFMEQCMHQMVKIEKKLGYLK</sequence>
<evidence type="ECO:0000313" key="16">
    <source>
        <dbReference type="Proteomes" id="UP000011777"/>
    </source>
</evidence>
<feature type="repeat" description="Solcar" evidence="12">
    <location>
        <begin position="145"/>
        <end position="239"/>
    </location>
</feature>
<dbReference type="InterPro" id="IPR002067">
    <property type="entry name" value="MCP"/>
</dbReference>
<feature type="repeat" description="Solcar" evidence="12">
    <location>
        <begin position="249"/>
        <end position="334"/>
    </location>
</feature>
<dbReference type="EMBL" id="AOGT01000793">
    <property type="protein sequence ID" value="EMG49163.1"/>
    <property type="molecule type" value="Genomic_DNA"/>
</dbReference>
<evidence type="ECO:0000256" key="8">
    <source>
        <dbReference type="ARBA" id="ARBA00022792"/>
    </source>
</evidence>
<evidence type="ECO:0000256" key="4">
    <source>
        <dbReference type="ARBA" id="ARBA00021935"/>
    </source>
</evidence>
<keyword evidence="11 12" id="KW-0472">Membrane</keyword>
<reference evidence="15 16" key="1">
    <citation type="submission" date="2013-02" db="EMBL/GenBank/DDBJ databases">
        <title>Genome sequence of Candida maltosa Xu316, a potential industrial strain for xylitol and ethanol production.</title>
        <authorList>
            <person name="Yu J."/>
            <person name="Wang Q."/>
            <person name="Geng X."/>
            <person name="Bao W."/>
            <person name="He P."/>
            <person name="Cai J."/>
        </authorList>
    </citation>
    <scope>NUCLEOTIDE SEQUENCE [LARGE SCALE GENOMIC DNA]</scope>
    <source>
        <strain evidence="16">Xu316</strain>
    </source>
</reference>
<dbReference type="AlphaFoldDB" id="M3JAM3"/>
<keyword evidence="8" id="KW-0999">Mitochondrion inner membrane</keyword>
<evidence type="ECO:0000256" key="11">
    <source>
        <dbReference type="ARBA" id="ARBA00023136"/>
    </source>
</evidence>
<evidence type="ECO:0000256" key="6">
    <source>
        <dbReference type="ARBA" id="ARBA00022692"/>
    </source>
</evidence>
<evidence type="ECO:0000256" key="5">
    <source>
        <dbReference type="ARBA" id="ARBA00022448"/>
    </source>
</evidence>
<dbReference type="InterPro" id="IPR051508">
    <property type="entry name" value="Mito_Carrier_Antiporter"/>
</dbReference>
<dbReference type="InterPro" id="IPR023395">
    <property type="entry name" value="MCP_dom_sf"/>
</dbReference>
<feature type="repeat" description="Solcar" evidence="12">
    <location>
        <begin position="33"/>
        <end position="127"/>
    </location>
</feature>
<gene>
    <name evidence="15" type="ORF">G210_0150</name>
</gene>
<dbReference type="Gene3D" id="1.50.40.10">
    <property type="entry name" value="Mitochondrial carrier domain"/>
    <property type="match status" value="1"/>
</dbReference>
<keyword evidence="9 14" id="KW-1133">Transmembrane helix</keyword>
<dbReference type="PROSITE" id="PS50920">
    <property type="entry name" value="SOLCAR"/>
    <property type="match status" value="3"/>
</dbReference>
<evidence type="ECO:0000256" key="9">
    <source>
        <dbReference type="ARBA" id="ARBA00022989"/>
    </source>
</evidence>
<dbReference type="STRING" id="1245528.M3JAM3"/>
<comment type="subcellular location">
    <subcellularLocation>
        <location evidence="2">Mitochondrion inner membrane</location>
        <topology evidence="2">Multi-pass membrane protein</topology>
    </subcellularLocation>
</comment>
<keyword evidence="5 13" id="KW-0813">Transport</keyword>
<dbReference type="SUPFAM" id="SSF103506">
    <property type="entry name" value="Mitochondrial carrier"/>
    <property type="match status" value="1"/>
</dbReference>
<dbReference type="GO" id="GO:0055085">
    <property type="term" value="P:transmembrane transport"/>
    <property type="evidence" value="ECO:0007669"/>
    <property type="project" value="InterPro"/>
</dbReference>
<keyword evidence="16" id="KW-1185">Reference proteome</keyword>
<evidence type="ECO:0000256" key="2">
    <source>
        <dbReference type="ARBA" id="ARBA00004448"/>
    </source>
</evidence>
<dbReference type="InterPro" id="IPR018108">
    <property type="entry name" value="MCP_transmembrane"/>
</dbReference>
<name>M3JAM3_CANMX</name>
<dbReference type="PANTHER" id="PTHR45928:SF1">
    <property type="entry name" value="RE38146P"/>
    <property type="match status" value="1"/>
</dbReference>
<evidence type="ECO:0000256" key="7">
    <source>
        <dbReference type="ARBA" id="ARBA00022737"/>
    </source>
</evidence>
<comment type="similarity">
    <text evidence="3 13">Belongs to the mitochondrial carrier (TC 2.A.29) family.</text>
</comment>
<evidence type="ECO:0000256" key="3">
    <source>
        <dbReference type="ARBA" id="ARBA00006375"/>
    </source>
</evidence>
<accession>M3JAM3</accession>
<dbReference type="OrthoDB" id="6703404at2759"/>
<evidence type="ECO:0000313" key="15">
    <source>
        <dbReference type="EMBL" id="EMG49163.1"/>
    </source>
</evidence>
<feature type="transmembrane region" description="Helical" evidence="14">
    <location>
        <begin position="151"/>
        <end position="171"/>
    </location>
</feature>
<comment type="function">
    <text evidence="1">Mitochondrial transporter that mediates uptake of thiamine pyrophosphate (ThPP) into mitochondria.</text>
</comment>
<proteinExistence type="inferred from homology"/>
<dbReference type="OMA" id="GFYDPMR"/>
<evidence type="ECO:0000256" key="13">
    <source>
        <dbReference type="RuleBase" id="RU000488"/>
    </source>
</evidence>
<feature type="transmembrane region" description="Helical" evidence="14">
    <location>
        <begin position="251"/>
        <end position="272"/>
    </location>
</feature>
<dbReference type="Pfam" id="PF00153">
    <property type="entry name" value="Mito_carr"/>
    <property type="match status" value="3"/>
</dbReference>
<evidence type="ECO:0000256" key="10">
    <source>
        <dbReference type="ARBA" id="ARBA00023128"/>
    </source>
</evidence>
<keyword evidence="10" id="KW-0496">Mitochondrion</keyword>
<dbReference type="GO" id="GO:0005743">
    <property type="term" value="C:mitochondrial inner membrane"/>
    <property type="evidence" value="ECO:0007669"/>
    <property type="project" value="UniProtKB-SubCell"/>
</dbReference>
<keyword evidence="7" id="KW-0677">Repeat</keyword>
<dbReference type="PANTHER" id="PTHR45928">
    <property type="entry name" value="RE38146P"/>
    <property type="match status" value="1"/>
</dbReference>
<dbReference type="eggNOG" id="KOG0755">
    <property type="taxonomic scope" value="Eukaryota"/>
</dbReference>
<comment type="caution">
    <text evidence="15">The sequence shown here is derived from an EMBL/GenBank/DDBJ whole genome shotgun (WGS) entry which is preliminary data.</text>
</comment>
<evidence type="ECO:0000256" key="1">
    <source>
        <dbReference type="ARBA" id="ARBA00002238"/>
    </source>
</evidence>
<keyword evidence="6 12" id="KW-0812">Transmembrane</keyword>
<protein>
    <recommendedName>
        <fullName evidence="4">Mitochondrial thiamine pyrophosphate carrier 1</fullName>
    </recommendedName>
</protein>
<organism evidence="15 16">
    <name type="scientific">Candida maltosa (strain Xu316)</name>
    <name type="common">Yeast</name>
    <dbReference type="NCBI Taxonomy" id="1245528"/>
    <lineage>
        <taxon>Eukaryota</taxon>
        <taxon>Fungi</taxon>
        <taxon>Dikarya</taxon>
        <taxon>Ascomycota</taxon>
        <taxon>Saccharomycotina</taxon>
        <taxon>Pichiomycetes</taxon>
        <taxon>Debaryomycetaceae</taxon>
        <taxon>Candida/Lodderomyces clade</taxon>
        <taxon>Candida</taxon>
    </lineage>
</organism>
<dbReference type="PRINTS" id="PR00926">
    <property type="entry name" value="MITOCARRIER"/>
</dbReference>
<dbReference type="Proteomes" id="UP000011777">
    <property type="component" value="Unassembled WGS sequence"/>
</dbReference>
<dbReference type="HOGENOM" id="CLU_015166_14_3_1"/>
<evidence type="ECO:0000256" key="14">
    <source>
        <dbReference type="SAM" id="Phobius"/>
    </source>
</evidence>
<evidence type="ECO:0000256" key="12">
    <source>
        <dbReference type="PROSITE-ProRule" id="PRU00282"/>
    </source>
</evidence>